<dbReference type="NCBIfam" id="NF000355">
    <property type="entry name" value="ribo_prot_ABC_F"/>
    <property type="match status" value="1"/>
</dbReference>
<keyword evidence="2" id="KW-0067">ATP-binding</keyword>
<dbReference type="PANTHER" id="PTHR42855">
    <property type="entry name" value="ABC TRANSPORTER ATP-BINDING SUBUNIT"/>
    <property type="match status" value="1"/>
</dbReference>
<dbReference type="Pfam" id="PF16326">
    <property type="entry name" value="ABC_tran_CTD"/>
    <property type="match status" value="1"/>
</dbReference>
<dbReference type="InterPro" id="IPR032524">
    <property type="entry name" value="ABC_tran_C"/>
</dbReference>
<evidence type="ECO:0000256" key="2">
    <source>
        <dbReference type="ARBA" id="ARBA00022840"/>
    </source>
</evidence>
<proteinExistence type="predicted"/>
<evidence type="ECO:0000256" key="1">
    <source>
        <dbReference type="ARBA" id="ARBA00022741"/>
    </source>
</evidence>
<dbReference type="PANTHER" id="PTHR42855:SF2">
    <property type="entry name" value="DRUG RESISTANCE ABC TRANSPORTER,ATP-BINDING PROTEIN"/>
    <property type="match status" value="1"/>
</dbReference>
<evidence type="ECO:0000313" key="6">
    <source>
        <dbReference type="Proteomes" id="UP000516072"/>
    </source>
</evidence>
<keyword evidence="3" id="KW-0175">Coiled coil</keyword>
<dbReference type="InterPro" id="IPR017871">
    <property type="entry name" value="ABC_transporter-like_CS"/>
</dbReference>
<dbReference type="GO" id="GO:0003677">
    <property type="term" value="F:DNA binding"/>
    <property type="evidence" value="ECO:0007669"/>
    <property type="project" value="InterPro"/>
</dbReference>
<dbReference type="Proteomes" id="UP000516072">
    <property type="component" value="Chromosome"/>
</dbReference>
<dbReference type="KEGG" id="ntg:NSCAC_1221"/>
<evidence type="ECO:0000256" key="3">
    <source>
        <dbReference type="SAM" id="Coils"/>
    </source>
</evidence>
<keyword evidence="1" id="KW-0547">Nucleotide-binding</keyword>
<dbReference type="GO" id="GO:0005524">
    <property type="term" value="F:ATP binding"/>
    <property type="evidence" value="ECO:0007669"/>
    <property type="project" value="UniProtKB-KW"/>
</dbReference>
<dbReference type="AlphaFoldDB" id="A0A7G1QB83"/>
<sequence length="602" mass="67988">MSLTPLISTYSISKSYGSRALFSNISLNFFPNERLGLIGPNGAGKSTLLKILAGVDSSDSGKIIQKNSLFTTYLPQTDQLDSNQTIEEVLLTSLPKEAEKSDYTQRIIHITQQAGFIYLNQRVAELSGGWRKKLAISRGLLQKPDLLLMDEPTNHLDLEGVLWLEQVLQTASFAFILISHDRYFLENVTNRIIDLNQQYPEGYLKAEGSYSTFLEQREAIIHQQLQKEEILSNKVQRELAWLQRGAKARTSKAKFRLDGAEQLKNELKDVQTQNRQSKTAAIDFSTTERKTKKLLEAQSVSVSRGEKVLFKNISLQLSPGQCLGILGRNGSGKTTLIQILRGELSPESGQVIHAEGLKIVTFDQRREQLNPTDTLKQALCPLGDNVLFQGNSIHVTAWAKRFLFSEEKLNLPISQLSGGEQARILIANLMLKPADILLLDEPTNDLDIPTLEVLEESLKEFSGAIVLITHDRYFLDQLSNQILYLDGNGKAEFFADYHQWFTLNNNQLVKKNNLISKSSKSQEKKIAQGLSYEERKELNRIEQKITKAEQIITDLQQQLYGSEINNDSEYLAGLHAQIQQAQAQTDQLYQRWETLEACNKDS</sequence>
<dbReference type="EMBL" id="LR778175">
    <property type="protein sequence ID" value="CAB1276537.1"/>
    <property type="molecule type" value="Genomic_DNA"/>
</dbReference>
<dbReference type="SMART" id="SM00382">
    <property type="entry name" value="AAA"/>
    <property type="match status" value="2"/>
</dbReference>
<dbReference type="PROSITE" id="PS50893">
    <property type="entry name" value="ABC_TRANSPORTER_2"/>
    <property type="match status" value="2"/>
</dbReference>
<protein>
    <submittedName>
        <fullName evidence="5">ABC transporter related protein</fullName>
    </submittedName>
</protein>
<dbReference type="InterPro" id="IPR027417">
    <property type="entry name" value="P-loop_NTPase"/>
</dbReference>
<feature type="domain" description="ABC transporter" evidence="4">
    <location>
        <begin position="7"/>
        <end position="222"/>
    </location>
</feature>
<dbReference type="Gene3D" id="3.40.50.300">
    <property type="entry name" value="P-loop containing nucleotide triphosphate hydrolases"/>
    <property type="match status" value="2"/>
</dbReference>
<feature type="domain" description="ABC transporter" evidence="4">
    <location>
        <begin position="295"/>
        <end position="512"/>
    </location>
</feature>
<feature type="coiled-coil region" evidence="3">
    <location>
        <begin position="538"/>
        <end position="591"/>
    </location>
</feature>
<gene>
    <name evidence="5" type="ORF">NSCAC_1221</name>
</gene>
<dbReference type="InterPro" id="IPR003593">
    <property type="entry name" value="AAA+_ATPase"/>
</dbReference>
<dbReference type="CDD" id="cd03221">
    <property type="entry name" value="ABCF_EF-3"/>
    <property type="match status" value="2"/>
</dbReference>
<reference evidence="5 6" key="1">
    <citation type="submission" date="2020-03" db="EMBL/GenBank/DDBJ databases">
        <authorList>
            <person name="Picone N."/>
        </authorList>
    </citation>
    <scope>NUCLEOTIDE SEQUENCE [LARGE SCALE GENOMIC DNA]</scope>
    <source>
        <strain evidence="5">NSCAC1</strain>
    </source>
</reference>
<dbReference type="InterPro" id="IPR037118">
    <property type="entry name" value="Val-tRNA_synth_C_sf"/>
</dbReference>
<dbReference type="Gene3D" id="1.10.287.380">
    <property type="entry name" value="Valyl-tRNA synthetase, C-terminal domain"/>
    <property type="match status" value="1"/>
</dbReference>
<organism evidence="5 6">
    <name type="scientific">Candidatus Nitrosacidococcus tergens</name>
    <dbReference type="NCBI Taxonomy" id="553981"/>
    <lineage>
        <taxon>Bacteria</taxon>
        <taxon>Pseudomonadati</taxon>
        <taxon>Pseudomonadota</taxon>
        <taxon>Gammaproteobacteria</taxon>
        <taxon>Chromatiales</taxon>
        <taxon>Chromatiaceae</taxon>
        <taxon>Candidatus Nitrosacidococcus</taxon>
    </lineage>
</organism>
<dbReference type="PROSITE" id="PS00211">
    <property type="entry name" value="ABC_TRANSPORTER_1"/>
    <property type="match status" value="2"/>
</dbReference>
<dbReference type="GO" id="GO:0016887">
    <property type="term" value="F:ATP hydrolysis activity"/>
    <property type="evidence" value="ECO:0007669"/>
    <property type="project" value="InterPro"/>
</dbReference>
<keyword evidence="6" id="KW-1185">Reference proteome</keyword>
<dbReference type="SUPFAM" id="SSF52540">
    <property type="entry name" value="P-loop containing nucleoside triphosphate hydrolases"/>
    <property type="match status" value="2"/>
</dbReference>
<dbReference type="Pfam" id="PF00005">
    <property type="entry name" value="ABC_tran"/>
    <property type="match status" value="2"/>
</dbReference>
<name>A0A7G1QB83_9GAMM</name>
<dbReference type="InterPro" id="IPR051309">
    <property type="entry name" value="ABCF_ATPase"/>
</dbReference>
<evidence type="ECO:0000259" key="4">
    <source>
        <dbReference type="PROSITE" id="PS50893"/>
    </source>
</evidence>
<accession>A0A7G1QB83</accession>
<dbReference type="RefSeq" id="WP_197743929.1">
    <property type="nucleotide sequence ID" value="NZ_LR778175.1"/>
</dbReference>
<dbReference type="InterPro" id="IPR003439">
    <property type="entry name" value="ABC_transporter-like_ATP-bd"/>
</dbReference>
<evidence type="ECO:0000313" key="5">
    <source>
        <dbReference type="EMBL" id="CAB1276537.1"/>
    </source>
</evidence>